<dbReference type="InterPro" id="IPR029063">
    <property type="entry name" value="SAM-dependent_MTases_sf"/>
</dbReference>
<name>A0AAE3EY02_9FLAO</name>
<reference evidence="1" key="1">
    <citation type="submission" date="2023-02" db="EMBL/GenBank/DDBJ databases">
        <title>Genome of Flavobacteriaceae gen. nov. sp. strain F89.</title>
        <authorList>
            <person name="Wang Y."/>
        </authorList>
    </citation>
    <scope>NUCLEOTIDE SEQUENCE</scope>
    <source>
        <strain evidence="1">F89</strain>
    </source>
</reference>
<proteinExistence type="predicted"/>
<dbReference type="Gene3D" id="3.40.50.150">
    <property type="entry name" value="Vaccinia Virus protein VP39"/>
    <property type="match status" value="1"/>
</dbReference>
<protein>
    <submittedName>
        <fullName evidence="1">Class I SAM-dependent methyltransferase</fullName>
    </submittedName>
</protein>
<dbReference type="SUPFAM" id="SSF53335">
    <property type="entry name" value="S-adenosyl-L-methionine-dependent methyltransferases"/>
    <property type="match status" value="1"/>
</dbReference>
<dbReference type="Pfam" id="PF13489">
    <property type="entry name" value="Methyltransf_23"/>
    <property type="match status" value="1"/>
</dbReference>
<dbReference type="GO" id="GO:0032259">
    <property type="term" value="P:methylation"/>
    <property type="evidence" value="ECO:0007669"/>
    <property type="project" value="UniProtKB-KW"/>
</dbReference>
<keyword evidence="2" id="KW-1185">Reference proteome</keyword>
<dbReference type="AlphaFoldDB" id="A0AAE3EY02"/>
<keyword evidence="1" id="KW-0808">Transferase</keyword>
<evidence type="ECO:0000313" key="1">
    <source>
        <dbReference type="EMBL" id="MCG2461831.1"/>
    </source>
</evidence>
<organism evidence="1 2">
    <name type="scientific">Cerina litoralis</name>
    <dbReference type="NCBI Taxonomy" id="2874477"/>
    <lineage>
        <taxon>Bacteria</taxon>
        <taxon>Pseudomonadati</taxon>
        <taxon>Bacteroidota</taxon>
        <taxon>Flavobacteriia</taxon>
        <taxon>Flavobacteriales</taxon>
        <taxon>Flavobacteriaceae</taxon>
        <taxon>Cerina</taxon>
    </lineage>
</organism>
<dbReference type="Proteomes" id="UP001200642">
    <property type="component" value="Unassembled WGS sequence"/>
</dbReference>
<dbReference type="EMBL" id="JAIRBC010000020">
    <property type="protein sequence ID" value="MCG2461831.1"/>
    <property type="molecule type" value="Genomic_DNA"/>
</dbReference>
<evidence type="ECO:0000313" key="2">
    <source>
        <dbReference type="Proteomes" id="UP001200642"/>
    </source>
</evidence>
<dbReference type="RefSeq" id="WP_317902973.1">
    <property type="nucleotide sequence ID" value="NZ_JAIRBC010000020.1"/>
</dbReference>
<accession>A0AAE3EY02</accession>
<sequence>MMDVLGQALLDFQQGRYTEDILTYSSLEEEDHIPIPYLFRNFKDMPPLEQKALEICRGTVLDIGCGAGSHSLYLQENGFTVTALDRSAGAVETCRLRGLKNVVQTDVMDYKKGKYDTLLLQMNGIGIAGKLQYLDGLFTHLKSLLNPKGQILLDSSDIIYMFDADEDGGYWIPDDKEYYGEVDFTMEYKGVKSAPFPWLYLDYNTLQRAAHANELDCEIIMEGEHFDYLAQLITI</sequence>
<keyword evidence="1" id="KW-0489">Methyltransferase</keyword>
<gene>
    <name evidence="1" type="ORF">K8352_13815</name>
</gene>
<dbReference type="GO" id="GO:0008168">
    <property type="term" value="F:methyltransferase activity"/>
    <property type="evidence" value="ECO:0007669"/>
    <property type="project" value="UniProtKB-KW"/>
</dbReference>
<dbReference type="CDD" id="cd02440">
    <property type="entry name" value="AdoMet_MTases"/>
    <property type="match status" value="1"/>
</dbReference>
<comment type="caution">
    <text evidence="1">The sequence shown here is derived from an EMBL/GenBank/DDBJ whole genome shotgun (WGS) entry which is preliminary data.</text>
</comment>